<protein>
    <recommendedName>
        <fullName evidence="2">Helicase HerA central domain-containing protein</fullName>
    </recommendedName>
</protein>
<dbReference type="InterPro" id="IPR002789">
    <property type="entry name" value="HerA_central"/>
</dbReference>
<sequence length="932" mass="106340">MKLLLNEASDWLLGSKSRSAITEKEVKKGYNNPHPSLPDQLAIVDFCDKQNLFLLNDGISIGSGFELASIPAEAASPAHLESVFNKIRDTFAAVVPLHKDDPWVMQMYVNDEYSLKPVLNHITNNLDPKIAQMSFTQDYLARLDDLFAKMVRPEGLFLDPKTDMPYRGRRRRVRVLFYRLYKQIQTTRDKALLEHQEVMAQIESKLKSPGLQLKRLTGKDYYQWWVRWFNPEPAMTNGNIEELLSRFPYPKEKQPAGYNLSQAIFFTPPESNEKGFVFDDYQHRILYVDGLREAPETGLLSREKPQANPKHRYALLDKLPEGAIYTIQVTFSNDEALDAHLMRLEKGIIGTSLKPQQVRDDIKTARDELSMGNRLFWVNQAIFYRAKTEEQAIQIEKDLKDLFIDAKMPLIPSSYDLHPINSYLNALPFNFVPTFARQYLRFDRLIYASELAALLPVYGRNQGARHLPCLTFFNRLGEPVLFDPLHTDFISQNSHMALFANSGGGKSVAAGWIINTLMATKNARIVLFEMGNSFDRFLTHCRAKGKSVKQLLLSNQKSKAVPLNPFCEAYKALDEISSNLSDEKAKHLAEKIMQMKEGLHEAANSVEQACNEESRNYLAELSLALRTMITEANDLEEKSFTLADETILIEVLSDAILTSFNANIPQMLTEHVLAAFARRMEKETVPRKKDRILDMHDRLKSYVINSNKSRFFNVPTEPLGDFDIFHVDVSAIKDDKGKLALVMVSLLPRILAMAEENQNNNRPTFLFFDEAHIQFQIPSVVTCALLVAKVARKLGLWLVPSTQNVADMNSEMATKILSLIETWILLGIDEKELVDVQKFKQLTPEQIALIRDIDSQKGLYAEAVLLGSRYQGLFRVIPTRYILALLLNEKAEKAERHALEEQYDVLKAAEIVASRLENKVRNQNDGGYFYED</sequence>
<evidence type="ECO:0000256" key="1">
    <source>
        <dbReference type="SAM" id="Coils"/>
    </source>
</evidence>
<dbReference type="InterPro" id="IPR022303">
    <property type="entry name" value="Conjug_Trfer_ATPase"/>
</dbReference>
<gene>
    <name evidence="3" type="ORF">LFA_2438</name>
</gene>
<evidence type="ECO:0000259" key="2">
    <source>
        <dbReference type="Pfam" id="PF01935"/>
    </source>
</evidence>
<feature type="domain" description="Helicase HerA central" evidence="2">
    <location>
        <begin position="494"/>
        <end position="698"/>
    </location>
</feature>
<keyword evidence="1" id="KW-0175">Coiled coil</keyword>
<dbReference type="HOGENOM" id="CLU_015628_0_0_6"/>
<dbReference type="PANTHER" id="PTHR30121:SF6">
    <property type="entry name" value="SLR6007 PROTEIN"/>
    <property type="match status" value="1"/>
</dbReference>
<dbReference type="Pfam" id="PF11130">
    <property type="entry name" value="TraC_F_IV"/>
    <property type="match status" value="1"/>
</dbReference>
<dbReference type="AlphaFoldDB" id="A0A098G8L1"/>
<name>A0A098G8L1_9GAMM</name>
<organism evidence="3 4">
    <name type="scientific">Legionella fallonii LLAP-10</name>
    <dbReference type="NCBI Taxonomy" id="1212491"/>
    <lineage>
        <taxon>Bacteria</taxon>
        <taxon>Pseudomonadati</taxon>
        <taxon>Pseudomonadota</taxon>
        <taxon>Gammaproteobacteria</taxon>
        <taxon>Legionellales</taxon>
        <taxon>Legionellaceae</taxon>
        <taxon>Legionella</taxon>
    </lineage>
</organism>
<dbReference type="Proteomes" id="UP000032430">
    <property type="component" value="Chromosome I"/>
</dbReference>
<proteinExistence type="predicted"/>
<dbReference type="Pfam" id="PF01935">
    <property type="entry name" value="DUF87"/>
    <property type="match status" value="1"/>
</dbReference>
<evidence type="ECO:0000313" key="4">
    <source>
        <dbReference type="Proteomes" id="UP000032430"/>
    </source>
</evidence>
<dbReference type="STRING" id="1212491.LFA_2438"/>
<keyword evidence="4" id="KW-1185">Reference proteome</keyword>
<dbReference type="InterPro" id="IPR027417">
    <property type="entry name" value="P-loop_NTPase"/>
</dbReference>
<accession>A0A098G8L1</accession>
<reference evidence="4" key="1">
    <citation type="submission" date="2014-09" db="EMBL/GenBank/DDBJ databases">
        <authorList>
            <person name="Gomez-Valero L."/>
        </authorList>
    </citation>
    <scope>NUCLEOTIDE SEQUENCE [LARGE SCALE GENOMIC DNA]</scope>
    <source>
        <strain evidence="4">ATCC700992</strain>
    </source>
</reference>
<dbReference type="EMBL" id="LN614827">
    <property type="protein sequence ID" value="CEG57810.1"/>
    <property type="molecule type" value="Genomic_DNA"/>
</dbReference>
<dbReference type="Gene3D" id="3.40.50.300">
    <property type="entry name" value="P-loop containing nucleotide triphosphate hydrolases"/>
    <property type="match status" value="2"/>
</dbReference>
<dbReference type="RefSeq" id="WP_045096237.1">
    <property type="nucleotide sequence ID" value="NZ_LN614827.1"/>
</dbReference>
<dbReference type="OrthoDB" id="5555485at2"/>
<dbReference type="KEGG" id="lfa:LFA_2438"/>
<dbReference type="PANTHER" id="PTHR30121">
    <property type="entry name" value="UNCHARACTERIZED PROTEIN YJGR-RELATED"/>
    <property type="match status" value="1"/>
</dbReference>
<dbReference type="InterPro" id="IPR025955">
    <property type="entry name" value="TraC/Conjuga_ATPase"/>
</dbReference>
<feature type="coiled-coil region" evidence="1">
    <location>
        <begin position="889"/>
        <end position="919"/>
    </location>
</feature>
<dbReference type="InterPro" id="IPR051162">
    <property type="entry name" value="T4SS_component"/>
</dbReference>
<dbReference type="SUPFAM" id="SSF52540">
    <property type="entry name" value="P-loop containing nucleoside triphosphate hydrolases"/>
    <property type="match status" value="1"/>
</dbReference>
<evidence type="ECO:0000313" key="3">
    <source>
        <dbReference type="EMBL" id="CEG57810.1"/>
    </source>
</evidence>
<dbReference type="NCBIfam" id="TIGR03744">
    <property type="entry name" value="traC_PFL_4706"/>
    <property type="match status" value="1"/>
</dbReference>